<feature type="region of interest" description="Disordered" evidence="5">
    <location>
        <begin position="386"/>
        <end position="418"/>
    </location>
</feature>
<dbReference type="Proteomes" id="UP000757232">
    <property type="component" value="Unassembled WGS sequence"/>
</dbReference>
<dbReference type="GO" id="GO:0031267">
    <property type="term" value="F:small GTPase binding"/>
    <property type="evidence" value="ECO:0007669"/>
    <property type="project" value="TreeGrafter"/>
</dbReference>
<dbReference type="OrthoDB" id="425925at2759"/>
<evidence type="ECO:0000256" key="5">
    <source>
        <dbReference type="SAM" id="MobiDB-lite"/>
    </source>
</evidence>
<dbReference type="GO" id="GO:0005794">
    <property type="term" value="C:Golgi apparatus"/>
    <property type="evidence" value="ECO:0007669"/>
    <property type="project" value="UniProtKB-SubCell"/>
</dbReference>
<dbReference type="Pfam" id="PF10375">
    <property type="entry name" value="GRAB"/>
    <property type="match status" value="1"/>
</dbReference>
<dbReference type="PANTHER" id="PTHR18921:SF2">
    <property type="entry name" value="THYROID RECEPTOR-INTERACTING PROTEIN 11"/>
    <property type="match status" value="1"/>
</dbReference>
<evidence type="ECO:0000313" key="8">
    <source>
        <dbReference type="Proteomes" id="UP000757232"/>
    </source>
</evidence>
<dbReference type="PANTHER" id="PTHR18921">
    <property type="entry name" value="MYOSIN HEAVY CHAIN - RELATED"/>
    <property type="match status" value="1"/>
</dbReference>
<organism evidence="7 8">
    <name type="scientific">Sanghuangporus baumii</name>
    <name type="common">Phellinus baumii</name>
    <dbReference type="NCBI Taxonomy" id="108892"/>
    <lineage>
        <taxon>Eukaryota</taxon>
        <taxon>Fungi</taxon>
        <taxon>Dikarya</taxon>
        <taxon>Basidiomycota</taxon>
        <taxon>Agaricomycotina</taxon>
        <taxon>Agaricomycetes</taxon>
        <taxon>Hymenochaetales</taxon>
        <taxon>Hymenochaetaceae</taxon>
        <taxon>Sanghuangporus</taxon>
    </lineage>
</organism>
<proteinExistence type="predicted"/>
<dbReference type="EMBL" id="LNZH02000213">
    <property type="protein sequence ID" value="OCB84897.1"/>
    <property type="molecule type" value="Genomic_DNA"/>
</dbReference>
<feature type="compositionally biased region" description="Low complexity" evidence="5">
    <location>
        <begin position="489"/>
        <end position="510"/>
    </location>
</feature>
<dbReference type="PROSITE" id="PS50913">
    <property type="entry name" value="GRIP"/>
    <property type="match status" value="1"/>
</dbReference>
<feature type="region of interest" description="Disordered" evidence="5">
    <location>
        <begin position="35"/>
        <end position="63"/>
    </location>
</feature>
<dbReference type="InterPro" id="IPR000237">
    <property type="entry name" value="GRIP_dom"/>
</dbReference>
<feature type="compositionally biased region" description="Polar residues" evidence="5">
    <location>
        <begin position="435"/>
        <end position="458"/>
    </location>
</feature>
<gene>
    <name evidence="7" type="ORF">A7U60_g8119</name>
</gene>
<reference evidence="7" key="1">
    <citation type="submission" date="2016-06" db="EMBL/GenBank/DDBJ databases">
        <title>Draft Genome sequence of the fungus Inonotus baumii.</title>
        <authorList>
            <person name="Zhu H."/>
            <person name="Lin W."/>
        </authorList>
    </citation>
    <scope>NUCLEOTIDE SEQUENCE</scope>
    <source>
        <strain evidence="7">821</strain>
    </source>
</reference>
<accession>A0A9Q5HRY3</accession>
<dbReference type="InterPro" id="IPR019459">
    <property type="entry name" value="GRAB"/>
</dbReference>
<evidence type="ECO:0000259" key="6">
    <source>
        <dbReference type="PROSITE" id="PS50913"/>
    </source>
</evidence>
<evidence type="ECO:0000313" key="7">
    <source>
        <dbReference type="EMBL" id="OCB84897.1"/>
    </source>
</evidence>
<feature type="compositionally biased region" description="Low complexity" evidence="5">
    <location>
        <begin position="460"/>
        <end position="481"/>
    </location>
</feature>
<dbReference type="GO" id="GO:0007030">
    <property type="term" value="P:Golgi organization"/>
    <property type="evidence" value="ECO:0007669"/>
    <property type="project" value="TreeGrafter"/>
</dbReference>
<evidence type="ECO:0000256" key="3">
    <source>
        <dbReference type="ARBA" id="ARBA00023054"/>
    </source>
</evidence>
<feature type="domain" description="GRIP" evidence="6">
    <location>
        <begin position="337"/>
        <end position="388"/>
    </location>
</feature>
<evidence type="ECO:0000256" key="1">
    <source>
        <dbReference type="ARBA" id="ARBA00004555"/>
    </source>
</evidence>
<evidence type="ECO:0000256" key="4">
    <source>
        <dbReference type="SAM" id="Coils"/>
    </source>
</evidence>
<evidence type="ECO:0000256" key="2">
    <source>
        <dbReference type="ARBA" id="ARBA00023034"/>
    </source>
</evidence>
<name>A0A9Q5HRY3_SANBA</name>
<protein>
    <recommendedName>
        <fullName evidence="6">GRIP domain-containing protein</fullName>
    </recommendedName>
</protein>
<dbReference type="AlphaFoldDB" id="A0A9Q5HRY3"/>
<keyword evidence="3 4" id="KW-0175">Coiled coil</keyword>
<dbReference type="GO" id="GO:0006888">
    <property type="term" value="P:endoplasmic reticulum to Golgi vesicle-mediated transport"/>
    <property type="evidence" value="ECO:0007669"/>
    <property type="project" value="TreeGrafter"/>
</dbReference>
<feature type="coiled-coil region" evidence="4">
    <location>
        <begin position="65"/>
        <end position="332"/>
    </location>
</feature>
<comment type="caution">
    <text evidence="7">The sequence shown here is derived from an EMBL/GenBank/DDBJ whole genome shotgun (WGS) entry which is preliminary data.</text>
</comment>
<keyword evidence="2" id="KW-0333">Golgi apparatus</keyword>
<feature type="region of interest" description="Disordered" evidence="5">
    <location>
        <begin position="435"/>
        <end position="510"/>
    </location>
</feature>
<keyword evidence="8" id="KW-1185">Reference proteome</keyword>
<sequence length="510" mass="57018">MAEPAGPSAETSTQQALEELRLSIDGVDSGILPNGLLYNGVNGKNHPPSSPSPRSSGEHSGLDRASIIQRELDRCRKEKDELQAQYQLLLSRTSNLKNSIQNKIQRDADELDRREQQIQELTAQNEGLIDTIDALKTEIVTSNAEAERASKELEVMRSRVYEESSQETAIRERELRELQVEQEQCRIERDEWEREALESRVSLDEAKTAAENYKRDLEIEREARQREHAELEAEREKTVNLQSVLEDFQNAKDHELRQAVRDRDSQLAQITQSLAEYKHRAHTAEMQLEETSTNTSRTAELEKEVKEKDLLIRKLRHEAVILNEHLMEALRRLRKNQTDNNVDRRLVTNVLLSFLTTPRGDSKRFEMLNLLASILSWNDSEREKAGLQRAGSAGSSVLSPRSAKGKGPAELDTSDETESFSQRWVEFLLKESSGSSSEAGVLNGSLSSPTSVTPSRSIHSLPSLPGSPRSGTTSPGQSSRTLRLASFTSSAMASSPNLSSASGHPSSSLR</sequence>
<comment type="subcellular location">
    <subcellularLocation>
        <location evidence="1">Golgi apparatus</location>
    </subcellularLocation>
</comment>